<evidence type="ECO:0000256" key="4">
    <source>
        <dbReference type="SAM" id="MobiDB-lite"/>
    </source>
</evidence>
<dbReference type="OrthoDB" id="5954824at2759"/>
<evidence type="ECO:0000313" key="7">
    <source>
        <dbReference type="Proteomes" id="UP000225706"/>
    </source>
</evidence>
<organism evidence="6 7">
    <name type="scientific">Stylophora pistillata</name>
    <name type="common">Smooth cauliflower coral</name>
    <dbReference type="NCBI Taxonomy" id="50429"/>
    <lineage>
        <taxon>Eukaryota</taxon>
        <taxon>Metazoa</taxon>
        <taxon>Cnidaria</taxon>
        <taxon>Anthozoa</taxon>
        <taxon>Hexacorallia</taxon>
        <taxon>Scleractinia</taxon>
        <taxon>Astrocoeniina</taxon>
        <taxon>Pocilloporidae</taxon>
        <taxon>Stylophora</taxon>
    </lineage>
</organism>
<dbReference type="PROSITE" id="PS50039">
    <property type="entry name" value="FORK_HEAD_3"/>
    <property type="match status" value="1"/>
</dbReference>
<feature type="region of interest" description="Disordered" evidence="4">
    <location>
        <begin position="73"/>
        <end position="93"/>
    </location>
</feature>
<comment type="caution">
    <text evidence="6">The sequence shown here is derived from an EMBL/GenBank/DDBJ whole genome shotgun (WGS) entry which is preliminary data.</text>
</comment>
<dbReference type="SMART" id="SM00339">
    <property type="entry name" value="FH"/>
    <property type="match status" value="1"/>
</dbReference>
<gene>
    <name evidence="6" type="primary">foxa2</name>
    <name evidence="6" type="ORF">AWC38_SpisGene3353</name>
</gene>
<dbReference type="Gene3D" id="1.10.10.10">
    <property type="entry name" value="Winged helix-like DNA-binding domain superfamily/Winged helix DNA-binding domain"/>
    <property type="match status" value="1"/>
</dbReference>
<keyword evidence="1 3" id="KW-0238">DNA-binding</keyword>
<evidence type="ECO:0000259" key="5">
    <source>
        <dbReference type="PROSITE" id="PS50039"/>
    </source>
</evidence>
<feature type="compositionally biased region" description="Polar residues" evidence="4">
    <location>
        <begin position="82"/>
        <end position="91"/>
    </location>
</feature>
<dbReference type="InterPro" id="IPR036388">
    <property type="entry name" value="WH-like_DNA-bd_sf"/>
</dbReference>
<dbReference type="SUPFAM" id="SSF46785">
    <property type="entry name" value="Winged helix' DNA-binding domain"/>
    <property type="match status" value="1"/>
</dbReference>
<dbReference type="FunFam" id="1.10.10.10:FF:000135">
    <property type="entry name" value="forkhead box protein G1"/>
    <property type="match status" value="1"/>
</dbReference>
<feature type="domain" description="Fork-head" evidence="5">
    <location>
        <begin position="100"/>
        <end position="195"/>
    </location>
</feature>
<evidence type="ECO:0000256" key="2">
    <source>
        <dbReference type="ARBA" id="ARBA00023242"/>
    </source>
</evidence>
<dbReference type="InterPro" id="IPR030456">
    <property type="entry name" value="TF_fork_head_CS_2"/>
</dbReference>
<reference evidence="7" key="1">
    <citation type="journal article" date="2017" name="bioRxiv">
        <title>Comparative analysis of the genomes of Stylophora pistillata and Acropora digitifera provides evidence for extensive differences between species of corals.</title>
        <authorList>
            <person name="Voolstra C.R."/>
            <person name="Li Y."/>
            <person name="Liew Y.J."/>
            <person name="Baumgarten S."/>
            <person name="Zoccola D."/>
            <person name="Flot J.-F."/>
            <person name="Tambutte S."/>
            <person name="Allemand D."/>
            <person name="Aranda M."/>
        </authorList>
    </citation>
    <scope>NUCLEOTIDE SEQUENCE [LARGE SCALE GENOMIC DNA]</scope>
</reference>
<keyword evidence="2 3" id="KW-0539">Nucleus</keyword>
<dbReference type="GO" id="GO:0005634">
    <property type="term" value="C:nucleus"/>
    <property type="evidence" value="ECO:0007669"/>
    <property type="project" value="UniProtKB-SubCell"/>
</dbReference>
<evidence type="ECO:0000256" key="1">
    <source>
        <dbReference type="ARBA" id="ARBA00023125"/>
    </source>
</evidence>
<dbReference type="InterPro" id="IPR001766">
    <property type="entry name" value="Fork_head_dom"/>
</dbReference>
<dbReference type="PANTHER" id="PTHR11829:SF387">
    <property type="entry name" value="FORK-HEAD DOMAIN-CONTAINING PROTEIN"/>
    <property type="match status" value="1"/>
</dbReference>
<sequence>MAMEQLRKGDLSAKDIVEECTGMETGNLSSAETMTISMNGHKEMTTDTSLIYRSGNLHQVAIQSSLFPVDIKSPEPKRNHITGKSNMQSRSKPYLSEEVKPPFSYIALIAMAIDSSPYRMRTLNEIYEFIMMQFPYFRSNQQKWQNSIRHNLSLNDCFIKVPRSYFGKPGKGNYWTLHPGSGDMFGSGSFLRRAKRFKCRPPQKPNEPAFVRKVNSNHHFSLFVDGFSQQLRSLHYPTYCDLNAIPHRISPGEPCATRSVHSQLSPIQNIHRPTARYASLDGFPRLHVGAFQPVQQTSKSRRSGSFMISELIEQKPLEMTESFSVRDDRCFSDDFAM</sequence>
<dbReference type="GO" id="GO:0030154">
    <property type="term" value="P:cell differentiation"/>
    <property type="evidence" value="ECO:0007669"/>
    <property type="project" value="TreeGrafter"/>
</dbReference>
<dbReference type="GO" id="GO:0009653">
    <property type="term" value="P:anatomical structure morphogenesis"/>
    <property type="evidence" value="ECO:0007669"/>
    <property type="project" value="TreeGrafter"/>
</dbReference>
<dbReference type="PANTHER" id="PTHR11829">
    <property type="entry name" value="FORKHEAD BOX PROTEIN"/>
    <property type="match status" value="1"/>
</dbReference>
<dbReference type="PROSITE" id="PS00657">
    <property type="entry name" value="FORK_HEAD_1"/>
    <property type="match status" value="1"/>
</dbReference>
<dbReference type="STRING" id="50429.A0A2B4STI2"/>
<dbReference type="InterPro" id="IPR036390">
    <property type="entry name" value="WH_DNA-bd_sf"/>
</dbReference>
<dbReference type="EMBL" id="LSMT01000031">
    <property type="protein sequence ID" value="PFX31797.1"/>
    <property type="molecule type" value="Genomic_DNA"/>
</dbReference>
<name>A0A2B4STI2_STYPI</name>
<dbReference type="InterPro" id="IPR018122">
    <property type="entry name" value="TF_fork_head_CS_1"/>
</dbReference>
<proteinExistence type="predicted"/>
<keyword evidence="7" id="KW-1185">Reference proteome</keyword>
<dbReference type="PROSITE" id="PS00658">
    <property type="entry name" value="FORK_HEAD_2"/>
    <property type="match status" value="1"/>
</dbReference>
<dbReference type="PRINTS" id="PR00053">
    <property type="entry name" value="FORKHEAD"/>
</dbReference>
<dbReference type="AlphaFoldDB" id="A0A2B4STI2"/>
<dbReference type="GO" id="GO:0000978">
    <property type="term" value="F:RNA polymerase II cis-regulatory region sequence-specific DNA binding"/>
    <property type="evidence" value="ECO:0007669"/>
    <property type="project" value="TreeGrafter"/>
</dbReference>
<dbReference type="Pfam" id="PF00250">
    <property type="entry name" value="Forkhead"/>
    <property type="match status" value="1"/>
</dbReference>
<evidence type="ECO:0000256" key="3">
    <source>
        <dbReference type="PROSITE-ProRule" id="PRU00089"/>
    </source>
</evidence>
<protein>
    <submittedName>
        <fullName evidence="6">Forkhead box protein A2</fullName>
    </submittedName>
</protein>
<evidence type="ECO:0000313" key="6">
    <source>
        <dbReference type="EMBL" id="PFX31797.1"/>
    </source>
</evidence>
<dbReference type="Proteomes" id="UP000225706">
    <property type="component" value="Unassembled WGS sequence"/>
</dbReference>
<dbReference type="GO" id="GO:0000981">
    <property type="term" value="F:DNA-binding transcription factor activity, RNA polymerase II-specific"/>
    <property type="evidence" value="ECO:0007669"/>
    <property type="project" value="TreeGrafter"/>
</dbReference>
<dbReference type="InterPro" id="IPR050211">
    <property type="entry name" value="FOX_domain-containing"/>
</dbReference>
<feature type="DNA-binding region" description="Fork-head" evidence="3">
    <location>
        <begin position="100"/>
        <end position="195"/>
    </location>
</feature>
<comment type="subcellular location">
    <subcellularLocation>
        <location evidence="3">Nucleus</location>
    </subcellularLocation>
</comment>
<accession>A0A2B4STI2</accession>